<keyword evidence="1 2" id="KW-0238">DNA-binding</keyword>
<evidence type="ECO:0000256" key="1">
    <source>
        <dbReference type="ARBA" id="ARBA00023125"/>
    </source>
</evidence>
<proteinExistence type="predicted"/>
<dbReference type="Proteomes" id="UP001238088">
    <property type="component" value="Unassembled WGS sequence"/>
</dbReference>
<evidence type="ECO:0000259" key="3">
    <source>
        <dbReference type="PROSITE" id="PS50977"/>
    </source>
</evidence>
<dbReference type="PROSITE" id="PS50977">
    <property type="entry name" value="HTH_TETR_2"/>
    <property type="match status" value="1"/>
</dbReference>
<dbReference type="SUPFAM" id="SSF46689">
    <property type="entry name" value="Homeodomain-like"/>
    <property type="match status" value="1"/>
</dbReference>
<sequence length="203" mass="24058">MPKITFFNLPKEKQDKLVFAARQEFSRVPLYQASITNIIKTAKIPRGSFYQYFEDKEDAFFFLLNERVEANKNYLFTLIKQHDGDIIQTMVDLFELIISEEEENLSFLKNIFLNMTHRIETEFERSFNDYDAKEIKIIELKSLIDKSKLNLSNDEELTYVMKILISVMIRSVIDKFSRELSNEEAMRGFRIEIDLLKRGLAKN</sequence>
<accession>A0ABU0APF0</accession>
<keyword evidence="5" id="KW-1185">Reference proteome</keyword>
<evidence type="ECO:0000256" key="2">
    <source>
        <dbReference type="PROSITE-ProRule" id="PRU00335"/>
    </source>
</evidence>
<evidence type="ECO:0000313" key="5">
    <source>
        <dbReference type="Proteomes" id="UP001238088"/>
    </source>
</evidence>
<dbReference type="EMBL" id="JAUSUB010000034">
    <property type="protein sequence ID" value="MDQ0273166.1"/>
    <property type="molecule type" value="Genomic_DNA"/>
</dbReference>
<name>A0ABU0APF0_9BACI</name>
<dbReference type="Pfam" id="PF17924">
    <property type="entry name" value="TetR_C_19"/>
    <property type="match status" value="1"/>
</dbReference>
<gene>
    <name evidence="4" type="ORF">J2S17_005087</name>
</gene>
<evidence type="ECO:0000313" key="4">
    <source>
        <dbReference type="EMBL" id="MDQ0273166.1"/>
    </source>
</evidence>
<dbReference type="Gene3D" id="1.10.357.10">
    <property type="entry name" value="Tetracycline Repressor, domain 2"/>
    <property type="match status" value="1"/>
</dbReference>
<dbReference type="InterPro" id="IPR001647">
    <property type="entry name" value="HTH_TetR"/>
</dbReference>
<feature type="DNA-binding region" description="H-T-H motif" evidence="2">
    <location>
        <begin position="34"/>
        <end position="53"/>
    </location>
</feature>
<dbReference type="InterPro" id="IPR009057">
    <property type="entry name" value="Homeodomain-like_sf"/>
</dbReference>
<dbReference type="RefSeq" id="WP_307478915.1">
    <property type="nucleotide sequence ID" value="NZ_JAUSUB010000034.1"/>
</dbReference>
<organism evidence="4 5">
    <name type="scientific">Cytobacillus purgationiresistens</name>
    <dbReference type="NCBI Taxonomy" id="863449"/>
    <lineage>
        <taxon>Bacteria</taxon>
        <taxon>Bacillati</taxon>
        <taxon>Bacillota</taxon>
        <taxon>Bacilli</taxon>
        <taxon>Bacillales</taxon>
        <taxon>Bacillaceae</taxon>
        <taxon>Cytobacillus</taxon>
    </lineage>
</organism>
<feature type="domain" description="HTH tetR-type" evidence="3">
    <location>
        <begin position="11"/>
        <end position="71"/>
    </location>
</feature>
<protein>
    <submittedName>
        <fullName evidence="4">AcrR family transcriptional regulator</fullName>
    </submittedName>
</protein>
<comment type="caution">
    <text evidence="4">The sequence shown here is derived from an EMBL/GenBank/DDBJ whole genome shotgun (WGS) entry which is preliminary data.</text>
</comment>
<reference evidence="4 5" key="1">
    <citation type="submission" date="2023-07" db="EMBL/GenBank/DDBJ databases">
        <title>Genomic Encyclopedia of Type Strains, Phase IV (KMG-IV): sequencing the most valuable type-strain genomes for metagenomic binning, comparative biology and taxonomic classification.</title>
        <authorList>
            <person name="Goeker M."/>
        </authorList>
    </citation>
    <scope>NUCLEOTIDE SEQUENCE [LARGE SCALE GENOMIC DNA]</scope>
    <source>
        <strain evidence="4 5">DSM 23494</strain>
    </source>
</reference>
<dbReference type="Pfam" id="PF00440">
    <property type="entry name" value="TetR_N"/>
    <property type="match status" value="1"/>
</dbReference>